<evidence type="ECO:0000313" key="2">
    <source>
        <dbReference type="EMBL" id="MEW9267076.1"/>
    </source>
</evidence>
<comment type="caution">
    <text evidence="2">The sequence shown here is derived from an EMBL/GenBank/DDBJ whole genome shotgun (WGS) entry which is preliminary data.</text>
</comment>
<keyword evidence="3" id="KW-1185">Reference proteome</keyword>
<dbReference type="Proteomes" id="UP001555826">
    <property type="component" value="Unassembled WGS sequence"/>
</dbReference>
<sequence length="153" mass="15115">MTHLHLAAGLVGVAAALAGFRTSRAAAAVMTAAMAQCLLAACGLAVPFLLTPVLTLAGWGAAWAAAAAARRSGVPSPVPVDLMATVALLWWLPASSHAPSLGGAHLHATAGVTGLPAVLVAAGWLVAAARRPRVCGLGMAGSMLVTALLTSLR</sequence>
<reference evidence="2 3" key="1">
    <citation type="submission" date="2024-07" db="EMBL/GenBank/DDBJ databases">
        <authorList>
            <person name="Thanompreechachai J."/>
            <person name="Duangmal K."/>
        </authorList>
    </citation>
    <scope>NUCLEOTIDE SEQUENCE [LARGE SCALE GENOMIC DNA]</scope>
    <source>
        <strain evidence="2 3">KCTC 19886</strain>
    </source>
</reference>
<evidence type="ECO:0000256" key="1">
    <source>
        <dbReference type="SAM" id="Phobius"/>
    </source>
</evidence>
<name>A0ABV3PBT7_9ACTN</name>
<proteinExistence type="predicted"/>
<feature type="transmembrane region" description="Helical" evidence="1">
    <location>
        <begin position="45"/>
        <end position="66"/>
    </location>
</feature>
<feature type="transmembrane region" description="Helical" evidence="1">
    <location>
        <begin position="78"/>
        <end position="94"/>
    </location>
</feature>
<keyword evidence="1" id="KW-0472">Membrane</keyword>
<feature type="transmembrane region" description="Helical" evidence="1">
    <location>
        <begin position="134"/>
        <end position="152"/>
    </location>
</feature>
<evidence type="ECO:0000313" key="3">
    <source>
        <dbReference type="Proteomes" id="UP001555826"/>
    </source>
</evidence>
<organism evidence="2 3">
    <name type="scientific">Kineococcus endophyticus</name>
    <dbReference type="NCBI Taxonomy" id="1181883"/>
    <lineage>
        <taxon>Bacteria</taxon>
        <taxon>Bacillati</taxon>
        <taxon>Actinomycetota</taxon>
        <taxon>Actinomycetes</taxon>
        <taxon>Kineosporiales</taxon>
        <taxon>Kineosporiaceae</taxon>
        <taxon>Kineococcus</taxon>
    </lineage>
</organism>
<gene>
    <name evidence="2" type="ORF">AB1207_20180</name>
</gene>
<dbReference type="RefSeq" id="WP_367640268.1">
    <property type="nucleotide sequence ID" value="NZ_JBFNQN010000015.1"/>
</dbReference>
<accession>A0ABV3PBT7</accession>
<feature type="transmembrane region" description="Helical" evidence="1">
    <location>
        <begin position="106"/>
        <end position="127"/>
    </location>
</feature>
<dbReference type="EMBL" id="JBFNQN010000015">
    <property type="protein sequence ID" value="MEW9267076.1"/>
    <property type="molecule type" value="Genomic_DNA"/>
</dbReference>
<protein>
    <recommendedName>
        <fullName evidence="4">Integral membrane protein</fullName>
    </recommendedName>
</protein>
<evidence type="ECO:0008006" key="4">
    <source>
        <dbReference type="Google" id="ProtNLM"/>
    </source>
</evidence>
<keyword evidence="1" id="KW-0812">Transmembrane</keyword>
<keyword evidence="1" id="KW-1133">Transmembrane helix</keyword>